<evidence type="ECO:0000313" key="2">
    <source>
        <dbReference type="Proteomes" id="UP001084197"/>
    </source>
</evidence>
<accession>A0A9J6RD24</accession>
<dbReference type="EMBL" id="JAPRAT010000012">
    <property type="protein sequence ID" value="MCZ0703113.1"/>
    <property type="molecule type" value="Genomic_DNA"/>
</dbReference>
<protein>
    <submittedName>
        <fullName evidence="1">STAS/SEC14 domain-containing protein</fullName>
    </submittedName>
</protein>
<comment type="caution">
    <text evidence="1">The sequence shown here is derived from an EMBL/GenBank/DDBJ whole genome shotgun (WGS) entry which is preliminary data.</text>
</comment>
<dbReference type="RefSeq" id="WP_268779882.1">
    <property type="nucleotide sequence ID" value="NZ_JAPRAT010000012.1"/>
</dbReference>
<keyword evidence="2" id="KW-1185">Reference proteome</keyword>
<dbReference type="SUPFAM" id="SSF52091">
    <property type="entry name" value="SpoIIaa-like"/>
    <property type="match status" value="1"/>
</dbReference>
<name>A0A9J6RD24_9BACI</name>
<evidence type="ECO:0000313" key="1">
    <source>
        <dbReference type="EMBL" id="MCZ0703113.1"/>
    </source>
</evidence>
<proteinExistence type="predicted"/>
<dbReference type="InterPro" id="IPR021866">
    <property type="entry name" value="SpoIIAA-like"/>
</dbReference>
<organism evidence="1 2">
    <name type="scientific">Natronobacillus azotifigens</name>
    <dbReference type="NCBI Taxonomy" id="472978"/>
    <lineage>
        <taxon>Bacteria</taxon>
        <taxon>Bacillati</taxon>
        <taxon>Bacillota</taxon>
        <taxon>Bacilli</taxon>
        <taxon>Bacillales</taxon>
        <taxon>Bacillaceae</taxon>
        <taxon>Natronobacillus</taxon>
    </lineage>
</organism>
<dbReference type="InterPro" id="IPR038396">
    <property type="entry name" value="SpoIIAA-like_sf"/>
</dbReference>
<reference evidence="1" key="1">
    <citation type="submission" date="2022-11" db="EMBL/GenBank/DDBJ databases">
        <title>WGS of Natronobacillus azotifigens 24KS-1, an anaerobic diazotrophic haloalkaliphile from soda-rich habitats.</title>
        <authorList>
            <person name="Sorokin D.Y."/>
            <person name="Merkel A.Y."/>
        </authorList>
    </citation>
    <scope>NUCLEOTIDE SEQUENCE</scope>
    <source>
        <strain evidence="1">24KS-1</strain>
    </source>
</reference>
<dbReference type="AlphaFoldDB" id="A0A9J6RD24"/>
<sequence length="117" mass="13588">MIKKLETSEKNILEYEVSDEITKAEDDMILREVKQVIEEYGKVNLLVRLVNIPKVELAAINNRFDFAKQYMDSIDKYAVVTDSSVISVVEKAVDAFTDLEFKTFSFEEEDVARSWIR</sequence>
<dbReference type="Gene3D" id="3.40.50.10600">
    <property type="entry name" value="SpoIIaa-like domains"/>
    <property type="match status" value="1"/>
</dbReference>
<gene>
    <name evidence="1" type="ORF">OWO01_07800</name>
</gene>
<dbReference type="Proteomes" id="UP001084197">
    <property type="component" value="Unassembled WGS sequence"/>
</dbReference>
<dbReference type="Pfam" id="PF11964">
    <property type="entry name" value="SpoIIAA-like"/>
    <property type="match status" value="1"/>
</dbReference>
<dbReference type="InterPro" id="IPR036513">
    <property type="entry name" value="STAS_dom_sf"/>
</dbReference>